<feature type="region of interest" description="Disordered" evidence="4">
    <location>
        <begin position="126"/>
        <end position="196"/>
    </location>
</feature>
<dbReference type="Proteomes" id="UP001168146">
    <property type="component" value="Unassembled WGS sequence"/>
</dbReference>
<organism evidence="5 6">
    <name type="scientific">Friedmanniomyces endolithicus</name>
    <dbReference type="NCBI Taxonomy" id="329885"/>
    <lineage>
        <taxon>Eukaryota</taxon>
        <taxon>Fungi</taxon>
        <taxon>Dikarya</taxon>
        <taxon>Ascomycota</taxon>
        <taxon>Pezizomycotina</taxon>
        <taxon>Dothideomycetes</taxon>
        <taxon>Dothideomycetidae</taxon>
        <taxon>Mycosphaerellales</taxon>
        <taxon>Teratosphaeriaceae</taxon>
        <taxon>Friedmanniomyces</taxon>
    </lineage>
</organism>
<dbReference type="PANTHER" id="PTHR31601:SF2">
    <property type="entry name" value="ALPHA-KETOGLUTARATE DEHYDROGENASE COMPONENT 4"/>
    <property type="match status" value="1"/>
</dbReference>
<gene>
    <name evidence="5" type="ORF">LTR82_002556</name>
</gene>
<comment type="caution">
    <text evidence="5">The sequence shown here is derived from an EMBL/GenBank/DDBJ whole genome shotgun (WGS) entry which is preliminary data.</text>
</comment>
<comment type="subcellular location">
    <subcellularLocation>
        <location evidence="1">Mitochondrion</location>
    </subcellularLocation>
</comment>
<dbReference type="EMBL" id="JASUXU010000004">
    <property type="protein sequence ID" value="KAK0326713.1"/>
    <property type="molecule type" value="Genomic_DNA"/>
</dbReference>
<dbReference type="AlphaFoldDB" id="A0AAN6JDZ1"/>
<dbReference type="PANTHER" id="PTHR31601">
    <property type="entry name" value="28S RIBOSOMAL PROTEIN S36, MITOCHONDRIAL"/>
    <property type="match status" value="1"/>
</dbReference>
<evidence type="ECO:0000256" key="4">
    <source>
        <dbReference type="SAM" id="MobiDB-lite"/>
    </source>
</evidence>
<dbReference type="GO" id="GO:0005739">
    <property type="term" value="C:mitochondrion"/>
    <property type="evidence" value="ECO:0007669"/>
    <property type="project" value="UniProtKB-SubCell"/>
</dbReference>
<name>A0AAN6JDZ1_9PEZI</name>
<evidence type="ECO:0000313" key="5">
    <source>
        <dbReference type="EMBL" id="KAK0326713.1"/>
    </source>
</evidence>
<reference evidence="5" key="1">
    <citation type="submission" date="2021-12" db="EMBL/GenBank/DDBJ databases">
        <title>Black yeast isolated from Biological Soil Crust.</title>
        <authorList>
            <person name="Kurbessoian T."/>
        </authorList>
    </citation>
    <scope>NUCLEOTIDE SEQUENCE</scope>
    <source>
        <strain evidence="5">CCFEE 5208</strain>
    </source>
</reference>
<dbReference type="GO" id="GO:0006103">
    <property type="term" value="P:2-oxoglutarate metabolic process"/>
    <property type="evidence" value="ECO:0007669"/>
    <property type="project" value="InterPro"/>
</dbReference>
<dbReference type="InterPro" id="IPR020373">
    <property type="entry name" value="Kgd4/YMR-31"/>
</dbReference>
<evidence type="ECO:0000256" key="1">
    <source>
        <dbReference type="ARBA" id="ARBA00004173"/>
    </source>
</evidence>
<evidence type="ECO:0000256" key="2">
    <source>
        <dbReference type="ARBA" id="ARBA00023128"/>
    </source>
</evidence>
<feature type="compositionally biased region" description="Low complexity" evidence="4">
    <location>
        <begin position="136"/>
        <end position="167"/>
    </location>
</feature>
<keyword evidence="2" id="KW-0496">Mitochondrion</keyword>
<dbReference type="Pfam" id="PF10937">
    <property type="entry name" value="Kgd4-YMR31"/>
    <property type="match status" value="1"/>
</dbReference>
<sequence length="223" mass="24731">MAYERPRFTQFGASADSGHLRLELLHRLELTTIATSIERIYTDTLLDYERKLTRFNSISGKFRCHCAQQIGTTMRSSRALWAQRQPLIKFLGKRHTPKAEEIDHAPHAHPASPSHELPESFASYRGRATQHGPLGGQQQQQQQSTTSQSTSSSRQGAPSGSAAAQTSKPYGAIGGHSGKQLGSVQPKQGELWDRNELPRRFHRTRWTEAEMEALESGGASIVA</sequence>
<evidence type="ECO:0000313" key="6">
    <source>
        <dbReference type="Proteomes" id="UP001168146"/>
    </source>
</evidence>
<comment type="similarity">
    <text evidence="3">Belongs to the alpha-ketoglutarate dehydrogenase component 4 family.</text>
</comment>
<dbReference type="GO" id="GO:0004591">
    <property type="term" value="F:oxoglutarate dehydrogenase (succinyl-transferring) activity"/>
    <property type="evidence" value="ECO:0007669"/>
    <property type="project" value="TreeGrafter"/>
</dbReference>
<proteinExistence type="inferred from homology"/>
<evidence type="ECO:0000256" key="3">
    <source>
        <dbReference type="ARBA" id="ARBA00043970"/>
    </source>
</evidence>
<accession>A0AAN6JDZ1</accession>
<protein>
    <submittedName>
        <fullName evidence="5">Uncharacterized protein</fullName>
    </submittedName>
</protein>